<sequence length="267" mass="29166">MTDRLPPADLHNLVDALRAERTEMLDFTGSLSDNEWAAPSAATGWRIADVVAHIGATARNFYTPPSREALRATSLERLNEGPVDRRRGWSRAQVMAEYTRATRRATTLLRLVRRTPAARLRIPLVELGRYPLGLMIGGALVFDHHTHLRHDMAPALGRPAPPTDADRMRAVLRWMLAVLSNQIAQAPVTGLEARVALTLTGPGGGTWWIDEAGVLAPSNGPVAAHVTAPALTFPDWGTQRSPWRDHDVTITGDTQVAARLLDAVNVI</sequence>
<dbReference type="Pfam" id="PF11716">
    <property type="entry name" value="MDMPI_N"/>
    <property type="match status" value="1"/>
</dbReference>
<evidence type="ECO:0000259" key="1">
    <source>
        <dbReference type="Pfam" id="PF11716"/>
    </source>
</evidence>
<reference evidence="2 3" key="2">
    <citation type="journal article" date="2024" name="Microb. Biotechnol.">
        <title>The involvement of multiple ABC transporters in daunorubicin efflux in Streptomyces coeruleorubidus.</title>
        <authorList>
            <person name="Dong J."/>
            <person name="Ning J."/>
            <person name="Tian Y."/>
            <person name="Li H."/>
            <person name="Chen H."/>
            <person name="Guan W."/>
        </authorList>
    </citation>
    <scope>NUCLEOTIDE SEQUENCE [LARGE SCALE GENOMIC DNA]</scope>
    <source>
        <strain evidence="2 3">CICC 11043</strain>
    </source>
</reference>
<evidence type="ECO:0000313" key="3">
    <source>
        <dbReference type="Proteomes" id="UP001305002"/>
    </source>
</evidence>
<dbReference type="RefSeq" id="WP_317924989.1">
    <property type="nucleotide sequence ID" value="NZ_CP137524.1"/>
</dbReference>
<organism evidence="2 3">
    <name type="scientific">Streptomyces coeruleorubidus</name>
    <dbReference type="NCBI Taxonomy" id="116188"/>
    <lineage>
        <taxon>Bacteria</taxon>
        <taxon>Bacillati</taxon>
        <taxon>Actinomycetota</taxon>
        <taxon>Actinomycetes</taxon>
        <taxon>Kitasatosporales</taxon>
        <taxon>Streptomycetaceae</taxon>
        <taxon>Streptomyces</taxon>
    </lineage>
</organism>
<keyword evidence="2" id="KW-0413">Isomerase</keyword>
<dbReference type="Gene3D" id="1.20.120.450">
    <property type="entry name" value="dinb family like domain"/>
    <property type="match status" value="1"/>
</dbReference>
<accession>A0ABZ0K9U1</accession>
<dbReference type="EMBL" id="CP137524">
    <property type="protein sequence ID" value="WOT34550.1"/>
    <property type="molecule type" value="Genomic_DNA"/>
</dbReference>
<protein>
    <submittedName>
        <fullName evidence="2">Maleylpyruvate isomerase N-terminal domain-containing protein</fullName>
    </submittedName>
</protein>
<proteinExistence type="predicted"/>
<dbReference type="Proteomes" id="UP001305002">
    <property type="component" value="Chromosome"/>
</dbReference>
<dbReference type="GO" id="GO:0016853">
    <property type="term" value="F:isomerase activity"/>
    <property type="evidence" value="ECO:0007669"/>
    <property type="project" value="UniProtKB-KW"/>
</dbReference>
<feature type="domain" description="Mycothiol-dependent maleylpyruvate isomerase metal-binding" evidence="1">
    <location>
        <begin position="17"/>
        <end position="118"/>
    </location>
</feature>
<evidence type="ECO:0000313" key="2">
    <source>
        <dbReference type="EMBL" id="WOT34550.1"/>
    </source>
</evidence>
<dbReference type="SUPFAM" id="SSF109854">
    <property type="entry name" value="DinB/YfiT-like putative metalloenzymes"/>
    <property type="match status" value="1"/>
</dbReference>
<reference evidence="2 3" key="1">
    <citation type="journal article" date="2021" name="J. Microbiol. Biotechnol.">
        <title>An Efficient Markerless Deletion System Suitable for the Industrial Strains of Streptomyces.</title>
        <authorList>
            <person name="Dong J."/>
            <person name="Wei J."/>
            <person name="Li H."/>
            <person name="Zhao S."/>
            <person name="Guan W."/>
        </authorList>
    </citation>
    <scope>NUCLEOTIDE SEQUENCE [LARGE SCALE GENOMIC DNA]</scope>
    <source>
        <strain evidence="2 3">CICC 11043</strain>
    </source>
</reference>
<dbReference type="InterPro" id="IPR034660">
    <property type="entry name" value="DinB/YfiT-like"/>
</dbReference>
<gene>
    <name evidence="2" type="ORF">R5U08_10550</name>
</gene>
<name>A0ABZ0K9U1_STRC4</name>
<keyword evidence="3" id="KW-1185">Reference proteome</keyword>
<dbReference type="InterPro" id="IPR024344">
    <property type="entry name" value="MDMPI_metal-binding"/>
</dbReference>